<evidence type="ECO:0000256" key="7">
    <source>
        <dbReference type="SAM" id="Phobius"/>
    </source>
</evidence>
<reference evidence="8" key="2">
    <citation type="submission" date="2025-09" db="UniProtKB">
        <authorList>
            <consortium name="Ensembl"/>
        </authorList>
    </citation>
    <scope>IDENTIFICATION</scope>
</reference>
<evidence type="ECO:0000256" key="1">
    <source>
        <dbReference type="ARBA" id="ARBA00004141"/>
    </source>
</evidence>
<evidence type="ECO:0000256" key="2">
    <source>
        <dbReference type="ARBA" id="ARBA00022692"/>
    </source>
</evidence>
<dbReference type="Proteomes" id="UP000694383">
    <property type="component" value="Unplaced"/>
</dbReference>
<proteinExistence type="inferred from homology"/>
<keyword evidence="9" id="KW-1185">Reference proteome</keyword>
<feature type="transmembrane region" description="Helical" evidence="7">
    <location>
        <begin position="126"/>
        <end position="149"/>
    </location>
</feature>
<keyword evidence="3 7" id="KW-1133">Transmembrane helix</keyword>
<evidence type="ECO:0000256" key="4">
    <source>
        <dbReference type="ARBA" id="ARBA00023136"/>
    </source>
</evidence>
<evidence type="ECO:0000256" key="3">
    <source>
        <dbReference type="ARBA" id="ARBA00022989"/>
    </source>
</evidence>
<dbReference type="AlphaFoldDB" id="A0A8C7YM86"/>
<comment type="similarity">
    <text evidence="5">Belongs to the TMEM179 family.</text>
</comment>
<dbReference type="Ensembl" id="ENSOSIT00000030432.1">
    <property type="protein sequence ID" value="ENSOSIP00000028882.1"/>
    <property type="gene ID" value="ENSOSIG00000015020.1"/>
</dbReference>
<keyword evidence="2 7" id="KW-0812">Transmembrane</keyword>
<dbReference type="InterPro" id="IPR029776">
    <property type="entry name" value="TMEM179B"/>
</dbReference>
<evidence type="ECO:0000313" key="9">
    <source>
        <dbReference type="Proteomes" id="UP000694383"/>
    </source>
</evidence>
<keyword evidence="4 7" id="KW-0472">Membrane</keyword>
<evidence type="ECO:0000313" key="8">
    <source>
        <dbReference type="Ensembl" id="ENSOSIP00000028882.1"/>
    </source>
</evidence>
<dbReference type="GeneTree" id="ENSGT00510000048151"/>
<sequence>MFTGRSFLSAAFTSFCFQNDRGSWMMALSVLLLLELGLYASCFICGIVTAASITIVQGNFGGLCMLYGRVTYNETAKLIGVQASSSASICYFVSAISILVAVLCLSLSLSWAYTLCTERDTRRERLWMNLIIIVSGIFLFFLLITGCMLKIGRDSLCDSIQRTVHNITYCIDAQALKWISPLQGDKFYTNMYKAETAVWVNFFFWLIIVVLVLIQRRQSSGSKLITGGFAGPTEGLFGEPGATPSETEPFFRPQ</sequence>
<feature type="region of interest" description="Disordered" evidence="6">
    <location>
        <begin position="235"/>
        <end position="254"/>
    </location>
</feature>
<feature type="transmembrane region" description="Helical" evidence="7">
    <location>
        <begin position="89"/>
        <end position="114"/>
    </location>
</feature>
<reference evidence="8" key="1">
    <citation type="submission" date="2025-08" db="UniProtKB">
        <authorList>
            <consortium name="Ensembl"/>
        </authorList>
    </citation>
    <scope>IDENTIFICATION</scope>
</reference>
<dbReference type="InterPro" id="IPR059010">
    <property type="entry name" value="TMEM179-179B"/>
</dbReference>
<protein>
    <submittedName>
        <fullName evidence="8">Transmembrane protein 179Ba</fullName>
    </submittedName>
</protein>
<dbReference type="PANTHER" id="PTHR31056">
    <property type="entry name" value="TRANSMEMBRANE PROTEIN 179B"/>
    <property type="match status" value="1"/>
</dbReference>
<feature type="transmembrane region" description="Helical" evidence="7">
    <location>
        <begin position="196"/>
        <end position="214"/>
    </location>
</feature>
<accession>A0A8C7YM86</accession>
<organism evidence="8 9">
    <name type="scientific">Oryzias sinensis</name>
    <name type="common">Chinese medaka</name>
    <dbReference type="NCBI Taxonomy" id="183150"/>
    <lineage>
        <taxon>Eukaryota</taxon>
        <taxon>Metazoa</taxon>
        <taxon>Chordata</taxon>
        <taxon>Craniata</taxon>
        <taxon>Vertebrata</taxon>
        <taxon>Euteleostomi</taxon>
        <taxon>Actinopterygii</taxon>
        <taxon>Neopterygii</taxon>
        <taxon>Teleostei</taxon>
        <taxon>Neoteleostei</taxon>
        <taxon>Acanthomorphata</taxon>
        <taxon>Ovalentaria</taxon>
        <taxon>Atherinomorphae</taxon>
        <taxon>Beloniformes</taxon>
        <taxon>Adrianichthyidae</taxon>
        <taxon>Oryziinae</taxon>
        <taxon>Oryzias</taxon>
    </lineage>
</organism>
<feature type="transmembrane region" description="Helical" evidence="7">
    <location>
        <begin position="38"/>
        <end position="68"/>
    </location>
</feature>
<dbReference type="Pfam" id="PF26158">
    <property type="entry name" value="Claudin_TMEM179-179B"/>
    <property type="match status" value="1"/>
</dbReference>
<dbReference type="PANTHER" id="PTHR31056:SF1">
    <property type="entry name" value="TRANSMEMBRANE PROTEIN 179B"/>
    <property type="match status" value="1"/>
</dbReference>
<comment type="subcellular location">
    <subcellularLocation>
        <location evidence="1">Membrane</location>
        <topology evidence="1">Multi-pass membrane protein</topology>
    </subcellularLocation>
</comment>
<evidence type="ECO:0000256" key="5">
    <source>
        <dbReference type="ARBA" id="ARBA00093776"/>
    </source>
</evidence>
<evidence type="ECO:0000256" key="6">
    <source>
        <dbReference type="SAM" id="MobiDB-lite"/>
    </source>
</evidence>
<name>A0A8C7YM86_9TELE</name>